<protein>
    <submittedName>
        <fullName evidence="1">Uncharacterized protein</fullName>
    </submittedName>
</protein>
<dbReference type="AlphaFoldDB" id="A0A519BPD6"/>
<evidence type="ECO:0000313" key="1">
    <source>
        <dbReference type="EMBL" id="RZD19135.1"/>
    </source>
</evidence>
<accession>A0A519BPD6</accession>
<reference evidence="1 2" key="1">
    <citation type="journal article" date="2019" name="ISME J.">
        <title>Insights into ecological role of a new deltaproteobacterial order Candidatus Acidulodesulfobacterales by metagenomics and metatranscriptomics.</title>
        <authorList>
            <person name="Tan S."/>
            <person name="Liu J."/>
            <person name="Fang Y."/>
            <person name="Hedlund B.P."/>
            <person name="Lian Z.H."/>
            <person name="Huang L.Y."/>
            <person name="Li J.T."/>
            <person name="Huang L.N."/>
            <person name="Li W.J."/>
            <person name="Jiang H.C."/>
            <person name="Dong H.L."/>
            <person name="Shu W.S."/>
        </authorList>
    </citation>
    <scope>NUCLEOTIDE SEQUENCE [LARGE SCALE GENOMIC DNA]</scope>
    <source>
        <strain evidence="1">AP1</strain>
    </source>
</reference>
<gene>
    <name evidence="1" type="ORF">EVG15_02630</name>
</gene>
<comment type="caution">
    <text evidence="1">The sequence shown here is derived from an EMBL/GenBank/DDBJ whole genome shotgun (WGS) entry which is preliminary data.</text>
</comment>
<dbReference type="Proteomes" id="UP000319296">
    <property type="component" value="Unassembled WGS sequence"/>
</dbReference>
<proteinExistence type="predicted"/>
<sequence length="62" mass="7076">MQKWLNLPEEIKEKLINNVFCSVCGATTIVDYTVVLNEYYSDVVLKGKCKHCGKEVARLVEL</sequence>
<dbReference type="EMBL" id="SGBB01000003">
    <property type="protein sequence ID" value="RZD19135.1"/>
    <property type="molecule type" value="Genomic_DNA"/>
</dbReference>
<evidence type="ECO:0000313" key="2">
    <source>
        <dbReference type="Proteomes" id="UP000319296"/>
    </source>
</evidence>
<organism evidence="1 2">
    <name type="scientific">Candidatus Acididesulfobacter diazotrophicus</name>
    <dbReference type="NCBI Taxonomy" id="2597226"/>
    <lineage>
        <taxon>Bacteria</taxon>
        <taxon>Deltaproteobacteria</taxon>
        <taxon>Candidatus Acidulodesulfobacterales</taxon>
        <taxon>Candidatus Acididesulfobacter</taxon>
    </lineage>
</organism>
<name>A0A519BPD6_9DELT</name>